<evidence type="ECO:0000313" key="1">
    <source>
        <dbReference type="EMBL" id="SHI11000.1"/>
    </source>
</evidence>
<protein>
    <submittedName>
        <fullName evidence="1">Uncharacterized protein</fullName>
    </submittedName>
</protein>
<dbReference type="GeneID" id="89508609"/>
<gene>
    <name evidence="1" type="ORF">SAMN02745229_01459</name>
</gene>
<dbReference type="RefSeq" id="WP_167562689.1">
    <property type="nucleotide sequence ID" value="NZ_FQXK01000011.1"/>
</dbReference>
<reference evidence="2" key="1">
    <citation type="submission" date="2016-11" db="EMBL/GenBank/DDBJ databases">
        <authorList>
            <person name="Varghese N."/>
            <person name="Submissions S."/>
        </authorList>
    </citation>
    <scope>NUCLEOTIDE SEQUENCE [LARGE SCALE GENOMIC DNA]</scope>
    <source>
        <strain evidence="2">DSM 3071</strain>
    </source>
</reference>
<keyword evidence="2" id="KW-1185">Reference proteome</keyword>
<proteinExistence type="predicted"/>
<dbReference type="AlphaFoldDB" id="A0A1M5YG29"/>
<evidence type="ECO:0000313" key="2">
    <source>
        <dbReference type="Proteomes" id="UP000184278"/>
    </source>
</evidence>
<dbReference type="Proteomes" id="UP000184278">
    <property type="component" value="Unassembled WGS sequence"/>
</dbReference>
<organism evidence="1 2">
    <name type="scientific">Butyrivibrio fibrisolvens DSM 3071</name>
    <dbReference type="NCBI Taxonomy" id="1121131"/>
    <lineage>
        <taxon>Bacteria</taxon>
        <taxon>Bacillati</taxon>
        <taxon>Bacillota</taxon>
        <taxon>Clostridia</taxon>
        <taxon>Lachnospirales</taxon>
        <taxon>Lachnospiraceae</taxon>
        <taxon>Butyrivibrio</taxon>
    </lineage>
</organism>
<name>A0A1M5YG29_BUTFI</name>
<dbReference type="STRING" id="1121131.SAMN02745229_01459"/>
<sequence>MRLIDSNEDYSDTISTLHDVGCFFDANLEETVVNTEVDLEEMEYG</sequence>
<accession>A0A1M5YG29</accession>
<dbReference type="EMBL" id="FQXK01000011">
    <property type="protein sequence ID" value="SHI11000.1"/>
    <property type="molecule type" value="Genomic_DNA"/>
</dbReference>